<comment type="function">
    <text evidence="1">Part of the tripartite ATP-independent periplasmic (TRAP) transport system.</text>
</comment>
<dbReference type="PANTHER" id="PTHR43849">
    <property type="entry name" value="BLL3936 PROTEIN"/>
    <property type="match status" value="1"/>
</dbReference>
<dbReference type="NCBIfam" id="TIGR02123">
    <property type="entry name" value="TRAP_fused"/>
    <property type="match status" value="1"/>
</dbReference>
<organism evidence="4 5">
    <name type="scientific">Pikeienuella piscinae</name>
    <dbReference type="NCBI Taxonomy" id="2748098"/>
    <lineage>
        <taxon>Bacteria</taxon>
        <taxon>Pseudomonadati</taxon>
        <taxon>Pseudomonadota</taxon>
        <taxon>Alphaproteobacteria</taxon>
        <taxon>Rhodobacterales</taxon>
        <taxon>Paracoccaceae</taxon>
        <taxon>Pikeienuella</taxon>
    </lineage>
</organism>
<feature type="transmembrane region" description="Helical" evidence="2">
    <location>
        <begin position="556"/>
        <end position="577"/>
    </location>
</feature>
<feature type="domain" description="TRAP C4-dicarboxylate transport system permease DctM subunit" evidence="3">
    <location>
        <begin position="117"/>
        <end position="547"/>
    </location>
</feature>
<dbReference type="Pfam" id="PF06808">
    <property type="entry name" value="DctM"/>
    <property type="match status" value="1"/>
</dbReference>
<dbReference type="Proteomes" id="UP000503336">
    <property type="component" value="Chromosome"/>
</dbReference>
<dbReference type="RefSeq" id="WP_165099828.1">
    <property type="nucleotide sequence ID" value="NZ_CP049056.1"/>
</dbReference>
<feature type="transmembrane region" description="Helical" evidence="2">
    <location>
        <begin position="75"/>
        <end position="95"/>
    </location>
</feature>
<feature type="transmembrane region" description="Helical" evidence="2">
    <location>
        <begin position="403"/>
        <end position="423"/>
    </location>
</feature>
<gene>
    <name evidence="4" type="ORF">G5B40_14175</name>
</gene>
<feature type="transmembrane region" description="Helical" evidence="2">
    <location>
        <begin position="130"/>
        <end position="148"/>
    </location>
</feature>
<feature type="transmembrane region" description="Helical" evidence="2">
    <location>
        <begin position="18"/>
        <end position="42"/>
    </location>
</feature>
<dbReference type="PANTHER" id="PTHR43849:SF2">
    <property type="entry name" value="BLL3936 PROTEIN"/>
    <property type="match status" value="1"/>
</dbReference>
<dbReference type="AlphaFoldDB" id="A0A7L5BX58"/>
<feature type="transmembrane region" description="Helical" evidence="2">
    <location>
        <begin position="525"/>
        <end position="544"/>
    </location>
</feature>
<name>A0A7L5BX58_9RHOB</name>
<sequence>MTEVTSDSSPVSVRFQRAIAVALGLAVLGAALHAAFFGAPIVYVQRPLFLFAVVACATLLYPSGWLREGSLPEMAFNLAIIGVAAGATVYLVLNWDDLLWESYLSNSERLIAAALLLTVFEGARRTTAKPLIYVASLFVLYAVYGRYFPGILQHAGVTWENVLRVTVLGTDGLFGTPLGFAAGFVTVFVFFTALLNVSGAGAYLLNLAFALAGRWTGGPGKVAVLGSALMGMVSGSGVTNVLTTGTITIPMMKRAGYTPAFAAGVEAVASQGSQFIPPIMGAAVFLMAEYTGVPFLVLAGYCLVPAFLYYLSVFVQVHLRASKMNLRPMNEDEIPTFADNAFKSLIVFGPITLLIVLLFKNFSTDFSIAVTFLSLFATTCLLRETRVFTGERVKAVSLDGVQTLATISVALALAGVVVGMILLTGLGARLTTMIGAISQDSMFLALLATAIVAVVLGMGVVTVGAYVIVASLTAPLLTDMGVPLVIAHLFIFYYATLSGLSPPVAVVIFAAAGVAGAPAIKTAWIAMRLGFVAWLVPFMFTYYPSIIGLDGITLKMVIHVLTATVGVIAFGVAFEGWAFTRATTVQRLLCAAGGVLLFYPAAYLLPAGAGLLAIALILNRRSLPAASVT</sequence>
<keyword evidence="1" id="KW-0997">Cell inner membrane</keyword>
<dbReference type="GO" id="GO:0005886">
    <property type="term" value="C:plasma membrane"/>
    <property type="evidence" value="ECO:0007669"/>
    <property type="project" value="UniProtKB-SubCell"/>
</dbReference>
<keyword evidence="2" id="KW-0472">Membrane</keyword>
<dbReference type="GO" id="GO:0022857">
    <property type="term" value="F:transmembrane transporter activity"/>
    <property type="evidence" value="ECO:0007669"/>
    <property type="project" value="UniProtKB-UniRule"/>
</dbReference>
<keyword evidence="5" id="KW-1185">Reference proteome</keyword>
<comment type="subcellular location">
    <subcellularLocation>
        <location evidence="1">Cell inner membrane</location>
        <topology evidence="1">Multi-pass membrane protein</topology>
    </subcellularLocation>
</comment>
<evidence type="ECO:0000256" key="2">
    <source>
        <dbReference type="SAM" id="Phobius"/>
    </source>
</evidence>
<evidence type="ECO:0000313" key="4">
    <source>
        <dbReference type="EMBL" id="QIE56495.1"/>
    </source>
</evidence>
<feature type="transmembrane region" description="Helical" evidence="2">
    <location>
        <begin position="443"/>
        <end position="469"/>
    </location>
</feature>
<keyword evidence="2" id="KW-1133">Transmembrane helix</keyword>
<dbReference type="EMBL" id="CP049056">
    <property type="protein sequence ID" value="QIE56495.1"/>
    <property type="molecule type" value="Genomic_DNA"/>
</dbReference>
<feature type="transmembrane region" description="Helical" evidence="2">
    <location>
        <begin position="500"/>
        <end position="520"/>
    </location>
</feature>
<reference evidence="4 5" key="1">
    <citation type="submission" date="2020-02" db="EMBL/GenBank/DDBJ databases">
        <title>complete genome sequence of Rhodobacteraceae bacterium.</title>
        <authorList>
            <person name="Park J."/>
            <person name="Kim Y.-S."/>
            <person name="Kim K.-H."/>
        </authorList>
    </citation>
    <scope>NUCLEOTIDE SEQUENCE [LARGE SCALE GENOMIC DNA]</scope>
    <source>
        <strain evidence="4 5">RR4-56</strain>
    </source>
</reference>
<dbReference type="InterPro" id="IPR011853">
    <property type="entry name" value="TRAP_DctM-Dct_fused"/>
</dbReference>
<keyword evidence="2" id="KW-0812">Transmembrane</keyword>
<keyword evidence="1" id="KW-0813">Transport</keyword>
<feature type="transmembrane region" description="Helical" evidence="2">
    <location>
        <begin position="365"/>
        <end position="382"/>
    </location>
</feature>
<feature type="transmembrane region" description="Helical" evidence="2">
    <location>
        <begin position="222"/>
        <end position="242"/>
    </location>
</feature>
<evidence type="ECO:0000259" key="3">
    <source>
        <dbReference type="Pfam" id="PF06808"/>
    </source>
</evidence>
<feature type="transmembrane region" description="Helical" evidence="2">
    <location>
        <begin position="180"/>
        <end position="210"/>
    </location>
</feature>
<evidence type="ECO:0000256" key="1">
    <source>
        <dbReference type="RuleBase" id="RU369079"/>
    </source>
</evidence>
<evidence type="ECO:0000313" key="5">
    <source>
        <dbReference type="Proteomes" id="UP000503336"/>
    </source>
</evidence>
<feature type="transmembrane region" description="Helical" evidence="2">
    <location>
        <begin position="48"/>
        <end position="66"/>
    </location>
</feature>
<proteinExistence type="predicted"/>
<accession>A0A7L5BX58</accession>
<feature type="transmembrane region" description="Helical" evidence="2">
    <location>
        <begin position="340"/>
        <end position="359"/>
    </location>
</feature>
<dbReference type="KEGG" id="hdh:G5B40_14175"/>
<feature type="transmembrane region" description="Helical" evidence="2">
    <location>
        <begin position="295"/>
        <end position="319"/>
    </location>
</feature>
<keyword evidence="1" id="KW-1003">Cell membrane</keyword>
<feature type="transmembrane region" description="Helical" evidence="2">
    <location>
        <begin position="589"/>
        <end position="618"/>
    </location>
</feature>
<dbReference type="InterPro" id="IPR010656">
    <property type="entry name" value="DctM"/>
</dbReference>
<protein>
    <submittedName>
        <fullName evidence="4">TRAP transporter fused permease subunit</fullName>
    </submittedName>
</protein>